<proteinExistence type="predicted"/>
<protein>
    <submittedName>
        <fullName evidence="2">Uncharacterized protein</fullName>
    </submittedName>
</protein>
<dbReference type="AlphaFoldDB" id="A0A9X0C1P0"/>
<dbReference type="OrthoDB" id="10578197at2759"/>
<comment type="caution">
    <text evidence="2">The sequence shown here is derived from an EMBL/GenBank/DDBJ whole genome shotgun (WGS) entry which is preliminary data.</text>
</comment>
<accession>A0A9X0C1P0</accession>
<feature type="region of interest" description="Disordered" evidence="1">
    <location>
        <begin position="55"/>
        <end position="78"/>
    </location>
</feature>
<dbReference type="Proteomes" id="UP001149954">
    <property type="component" value="Unassembled WGS sequence"/>
</dbReference>
<evidence type="ECO:0000256" key="1">
    <source>
        <dbReference type="SAM" id="MobiDB-lite"/>
    </source>
</evidence>
<name>A0A9X0C1P0_9EURO</name>
<feature type="compositionally biased region" description="Polar residues" evidence="1">
    <location>
        <begin position="67"/>
        <end position="78"/>
    </location>
</feature>
<keyword evidence="3" id="KW-1185">Reference proteome</keyword>
<evidence type="ECO:0000313" key="3">
    <source>
        <dbReference type="Proteomes" id="UP001149954"/>
    </source>
</evidence>
<gene>
    <name evidence="2" type="ORF">N7463_010331</name>
</gene>
<reference evidence="2" key="2">
    <citation type="journal article" date="2023" name="IMA Fungus">
        <title>Comparative genomic study of the Penicillium genus elucidates a diverse pangenome and 15 lateral gene transfer events.</title>
        <authorList>
            <person name="Petersen C."/>
            <person name="Sorensen T."/>
            <person name="Nielsen M.R."/>
            <person name="Sondergaard T.E."/>
            <person name="Sorensen J.L."/>
            <person name="Fitzpatrick D.A."/>
            <person name="Frisvad J.C."/>
            <person name="Nielsen K.L."/>
        </authorList>
    </citation>
    <scope>NUCLEOTIDE SEQUENCE</scope>
    <source>
        <strain evidence="2">IBT 29495</strain>
    </source>
</reference>
<reference evidence="2" key="1">
    <citation type="submission" date="2022-12" db="EMBL/GenBank/DDBJ databases">
        <authorList>
            <person name="Petersen C."/>
        </authorList>
    </citation>
    <scope>NUCLEOTIDE SEQUENCE</scope>
    <source>
        <strain evidence="2">IBT 29495</strain>
    </source>
</reference>
<evidence type="ECO:0000313" key="2">
    <source>
        <dbReference type="EMBL" id="KAJ5494244.1"/>
    </source>
</evidence>
<organism evidence="2 3">
    <name type="scientific">Penicillium fimorum</name>
    <dbReference type="NCBI Taxonomy" id="1882269"/>
    <lineage>
        <taxon>Eukaryota</taxon>
        <taxon>Fungi</taxon>
        <taxon>Dikarya</taxon>
        <taxon>Ascomycota</taxon>
        <taxon>Pezizomycotina</taxon>
        <taxon>Eurotiomycetes</taxon>
        <taxon>Eurotiomycetidae</taxon>
        <taxon>Eurotiales</taxon>
        <taxon>Aspergillaceae</taxon>
        <taxon>Penicillium</taxon>
    </lineage>
</organism>
<sequence length="78" mass="8679">MSVTHNPIRSPMPESSVRARARSYLTHEVNVRASNQPCMDSSACIAESQVLHKPVPDHMSPAHYTAGRSTLNNRIRKP</sequence>
<dbReference type="EMBL" id="JAPWDS010000006">
    <property type="protein sequence ID" value="KAJ5494244.1"/>
    <property type="molecule type" value="Genomic_DNA"/>
</dbReference>